<protein>
    <submittedName>
        <fullName evidence="2">Uncharacterized protein</fullName>
    </submittedName>
</protein>
<evidence type="ECO:0000256" key="1">
    <source>
        <dbReference type="SAM" id="Phobius"/>
    </source>
</evidence>
<comment type="caution">
    <text evidence="2">The sequence shown here is derived from an EMBL/GenBank/DDBJ whole genome shotgun (WGS) entry which is preliminary data.</text>
</comment>
<organism evidence="2 3">
    <name type="scientific">Pseudoalteromonas luteoviolacea S4060-1</name>
    <dbReference type="NCBI Taxonomy" id="1365257"/>
    <lineage>
        <taxon>Bacteria</taxon>
        <taxon>Pseudomonadati</taxon>
        <taxon>Pseudomonadota</taxon>
        <taxon>Gammaproteobacteria</taxon>
        <taxon>Alteromonadales</taxon>
        <taxon>Pseudoalteromonadaceae</taxon>
        <taxon>Pseudoalteromonas</taxon>
    </lineage>
</organism>
<evidence type="ECO:0000313" key="2">
    <source>
        <dbReference type="EMBL" id="KZN65003.1"/>
    </source>
</evidence>
<gene>
    <name evidence="2" type="ORF">N478_03070</name>
</gene>
<proteinExistence type="predicted"/>
<dbReference type="AlphaFoldDB" id="A0A162B1L3"/>
<keyword evidence="1" id="KW-0812">Transmembrane</keyword>
<evidence type="ECO:0000313" key="3">
    <source>
        <dbReference type="Proteomes" id="UP000076661"/>
    </source>
</evidence>
<keyword evidence="1" id="KW-1133">Transmembrane helix</keyword>
<feature type="transmembrane region" description="Helical" evidence="1">
    <location>
        <begin position="89"/>
        <end position="112"/>
    </location>
</feature>
<dbReference type="Proteomes" id="UP000076661">
    <property type="component" value="Unassembled WGS sequence"/>
</dbReference>
<feature type="transmembrane region" description="Helical" evidence="1">
    <location>
        <begin position="58"/>
        <end position="82"/>
    </location>
</feature>
<dbReference type="RefSeq" id="WP_063381653.1">
    <property type="nucleotide sequence ID" value="NZ_AUXX01000023.1"/>
</dbReference>
<dbReference type="EMBL" id="AUXX01000023">
    <property type="protein sequence ID" value="KZN65003.1"/>
    <property type="molecule type" value="Genomic_DNA"/>
</dbReference>
<name>A0A162B1L3_9GAMM</name>
<dbReference type="PATRIC" id="fig|1365257.3.peg.3083"/>
<keyword evidence="1" id="KW-0472">Membrane</keyword>
<accession>A0A162B1L3</accession>
<reference evidence="2 3" key="1">
    <citation type="submission" date="2013-07" db="EMBL/GenBank/DDBJ databases">
        <title>Comparative Genomic and Metabolomic Analysis of Twelve Strains of Pseudoalteromonas luteoviolacea.</title>
        <authorList>
            <person name="Vynne N.G."/>
            <person name="Mansson M."/>
            <person name="Gram L."/>
        </authorList>
    </citation>
    <scope>NUCLEOTIDE SEQUENCE [LARGE SCALE GENOMIC DNA]</scope>
    <source>
        <strain evidence="2 3">S4060-1</strain>
    </source>
</reference>
<feature type="transmembrane region" description="Helical" evidence="1">
    <location>
        <begin position="118"/>
        <end position="138"/>
    </location>
</feature>
<sequence>MNKERVAILGLLFVALMATITVVAHMACIPLGESCYRAQLAPEFLIESAIQGTLLAPIATVFVSGLFALCAAYALAGAGYIARLPLTKLALITIAILCTLRGLAGIGGSFVVPELVTLFSVVASVLWFVCGVFTFLALKWLPSIPPLQSNIATDT</sequence>